<dbReference type="EMBL" id="JANUGU010000009">
    <property type="protein sequence ID" value="MCS0660679.1"/>
    <property type="molecule type" value="Genomic_DNA"/>
</dbReference>
<dbReference type="InterPro" id="IPR013362">
    <property type="entry name" value="Pilus_4_PilV"/>
</dbReference>
<organism evidence="2 3">
    <name type="scientific">Massilia terrae</name>
    <dbReference type="NCBI Taxonomy" id="1811224"/>
    <lineage>
        <taxon>Bacteria</taxon>
        <taxon>Pseudomonadati</taxon>
        <taxon>Pseudomonadota</taxon>
        <taxon>Betaproteobacteria</taxon>
        <taxon>Burkholderiales</taxon>
        <taxon>Oxalobacteraceae</taxon>
        <taxon>Telluria group</taxon>
        <taxon>Massilia</taxon>
    </lineage>
</organism>
<dbReference type="InterPro" id="IPR012902">
    <property type="entry name" value="N_methyl_site"/>
</dbReference>
<feature type="domain" description="Type IV pilin Tt1218-like" evidence="1">
    <location>
        <begin position="32"/>
        <end position="109"/>
    </location>
</feature>
<gene>
    <name evidence="2" type="primary">pilV</name>
    <name evidence="2" type="ORF">NX778_21625</name>
</gene>
<comment type="caution">
    <text evidence="2">The sequence shown here is derived from an EMBL/GenBank/DDBJ whole genome shotgun (WGS) entry which is preliminary data.</text>
</comment>
<accession>A0ABT2D3I8</accession>
<name>A0ABT2D3I8_9BURK</name>
<dbReference type="Pfam" id="PF22150">
    <property type="entry name" value="Tt1218-like"/>
    <property type="match status" value="1"/>
</dbReference>
<dbReference type="Pfam" id="PF07963">
    <property type="entry name" value="N_methyl"/>
    <property type="match status" value="1"/>
</dbReference>
<evidence type="ECO:0000313" key="3">
    <source>
        <dbReference type="Proteomes" id="UP001204621"/>
    </source>
</evidence>
<evidence type="ECO:0000259" key="1">
    <source>
        <dbReference type="Pfam" id="PF22150"/>
    </source>
</evidence>
<dbReference type="RefSeq" id="WP_258813872.1">
    <property type="nucleotide sequence ID" value="NZ_JANUGU010000009.1"/>
</dbReference>
<protein>
    <submittedName>
        <fullName evidence="2">Type IV pilus modification protein PilV</fullName>
    </submittedName>
</protein>
<dbReference type="Proteomes" id="UP001204621">
    <property type="component" value="Unassembled WGS sequence"/>
</dbReference>
<reference evidence="2 3" key="1">
    <citation type="submission" date="2022-08" db="EMBL/GenBank/DDBJ databases">
        <title>Reclassification of Massilia species as members of the genera Telluria, Duganella, Pseudoduganella, Mokoshia gen. nov. and Zemynaea gen. nov. using orthogonal and non-orthogonal genome-based approaches.</title>
        <authorList>
            <person name="Bowman J.P."/>
        </authorList>
    </citation>
    <scope>NUCLEOTIDE SEQUENCE [LARGE SCALE GENOMIC DNA]</scope>
    <source>
        <strain evidence="2 3">JCM 31606</strain>
    </source>
</reference>
<dbReference type="PROSITE" id="PS00409">
    <property type="entry name" value="PROKAR_NTER_METHYL"/>
    <property type="match status" value="1"/>
</dbReference>
<dbReference type="NCBIfam" id="TIGR02532">
    <property type="entry name" value="IV_pilin_GFxxxE"/>
    <property type="match status" value="1"/>
</dbReference>
<keyword evidence="3" id="KW-1185">Reference proteome</keyword>
<evidence type="ECO:0000313" key="2">
    <source>
        <dbReference type="EMBL" id="MCS0660679.1"/>
    </source>
</evidence>
<sequence>MRAHSPAGFTLIEVLVALFVLTVGLLGAASIQAKARALHTDATQRSSALLIAASLAERMRANPAAMSLPDTSNPYLRLDIDGGAAPGAAATTCFGDANCSPSDLASFDAFETARALHDAFPRARLRVCRDAAATPLAWNCDASIGAPIVIKLGWPDRHASNFPPAFALPVGGGGA</sequence>
<dbReference type="InterPro" id="IPR054402">
    <property type="entry name" value="Tt1218-like_dom"/>
</dbReference>
<dbReference type="NCBIfam" id="TIGR02523">
    <property type="entry name" value="type_IV_pilV"/>
    <property type="match status" value="1"/>
</dbReference>
<proteinExistence type="predicted"/>